<dbReference type="Proteomes" id="UP000323105">
    <property type="component" value="Unassembled WGS sequence"/>
</dbReference>
<accession>A0A5A7MFN9</accession>
<dbReference type="AlphaFoldDB" id="A0A5A7MFN9"/>
<gene>
    <name evidence="2" type="ORF">CTTA_3642</name>
</gene>
<evidence type="ECO:0000256" key="1">
    <source>
        <dbReference type="SAM" id="MobiDB-lite"/>
    </source>
</evidence>
<name>A0A5A7MFN9_COMTE</name>
<sequence length="270" mass="28836">MNSSSKVPPRFVPTLTEVVQPEAAAPEDTADSAQSAPPEPSQGAAQQVLGPRMLGDSVVPLARPSFHTSWLADGLYGRGRPAGIPHQLPPLPESLPPQQSFTQSMAGEVVDATSAGQVEPETELVTAELVEAFPLADLAEQPSVTDADQPQDEELQPGSEALDEEASEPLVQSQDVEQAAEPAPVVEAAGLQQALDAHGAVVAEEYLVHRLMQRVDLVLEQKLKEAIAQVVEAQTRSMVLRLREEVETVVRQSVYEAVEAELAQQAQAPQ</sequence>
<dbReference type="RefSeq" id="WP_149356348.1">
    <property type="nucleotide sequence ID" value="NZ_BKBW01000007.1"/>
</dbReference>
<proteinExistence type="predicted"/>
<feature type="region of interest" description="Disordered" evidence="1">
    <location>
        <begin position="141"/>
        <end position="183"/>
    </location>
</feature>
<comment type="caution">
    <text evidence="2">The sequence shown here is derived from an EMBL/GenBank/DDBJ whole genome shotgun (WGS) entry which is preliminary data.</text>
</comment>
<reference evidence="2 3" key="1">
    <citation type="journal article" date="2019" name="Microbiol. Resour. Announc.">
        <title>Draft Genome Sequence of Comamonas testosteroni TA441, a Bacterium That Has a Cryptic Phenol Degradation Gene Cluster.</title>
        <authorList>
            <person name="Arai H."/>
            <person name="Ishii M."/>
        </authorList>
    </citation>
    <scope>NUCLEOTIDE SEQUENCE [LARGE SCALE GENOMIC DNA]</scope>
    <source>
        <strain evidence="2 3">TA441</strain>
    </source>
</reference>
<feature type="compositionally biased region" description="Acidic residues" evidence="1">
    <location>
        <begin position="149"/>
        <end position="167"/>
    </location>
</feature>
<evidence type="ECO:0000313" key="2">
    <source>
        <dbReference type="EMBL" id="GEQ76637.1"/>
    </source>
</evidence>
<protein>
    <submittedName>
        <fullName evidence="2">Uncharacterized protein</fullName>
    </submittedName>
</protein>
<organism evidence="2 3">
    <name type="scientific">Comamonas testosteroni</name>
    <name type="common">Pseudomonas testosteroni</name>
    <dbReference type="NCBI Taxonomy" id="285"/>
    <lineage>
        <taxon>Bacteria</taxon>
        <taxon>Pseudomonadati</taxon>
        <taxon>Pseudomonadota</taxon>
        <taxon>Betaproteobacteria</taxon>
        <taxon>Burkholderiales</taxon>
        <taxon>Comamonadaceae</taxon>
        <taxon>Comamonas</taxon>
    </lineage>
</organism>
<dbReference type="EMBL" id="BKBW01000007">
    <property type="protein sequence ID" value="GEQ76637.1"/>
    <property type="molecule type" value="Genomic_DNA"/>
</dbReference>
<feature type="region of interest" description="Disordered" evidence="1">
    <location>
        <begin position="20"/>
        <end position="51"/>
    </location>
</feature>
<evidence type="ECO:0000313" key="3">
    <source>
        <dbReference type="Proteomes" id="UP000323105"/>
    </source>
</evidence>
<feature type="region of interest" description="Disordered" evidence="1">
    <location>
        <begin position="78"/>
        <end position="99"/>
    </location>
</feature>